<dbReference type="Proteomes" id="UP000022447">
    <property type="component" value="Unassembled WGS sequence"/>
</dbReference>
<dbReference type="STRING" id="1449350.OCH239_03940"/>
<dbReference type="AlphaFoldDB" id="X7EDR1"/>
<dbReference type="EMBL" id="JALZ01000012">
    <property type="protein sequence ID" value="ETX14229.1"/>
    <property type="molecule type" value="Genomic_DNA"/>
</dbReference>
<sequence>MRIASAAALALLGAGAVVAAEEGGPSAYDRIFVNGTLDEVPADRTLVYDRSITNGFDPEPEEDGRIELSIEGEMARLTLRRDGRHRVLGEFPAGVGNPIIMYFVETVVRDVAEAAGGNPFYIRNRMKEALLEAGEVRDVPGATEVTLHPFADDPNAARMQGFDALTLSAVMSPEVPGLYQTLSASIPETGTEAYSTTLTFDHMGDRTAEETSP</sequence>
<accession>X7EDR1</accession>
<keyword evidence="1" id="KW-0732">Signal</keyword>
<evidence type="ECO:0000313" key="3">
    <source>
        <dbReference type="Proteomes" id="UP000022447"/>
    </source>
</evidence>
<protein>
    <submittedName>
        <fullName evidence="2">Uncharacterized protein</fullName>
    </submittedName>
</protein>
<feature type="chain" id="PRO_5004978282" evidence="1">
    <location>
        <begin position="20"/>
        <end position="213"/>
    </location>
</feature>
<reference evidence="2 3" key="1">
    <citation type="submission" date="2014-01" db="EMBL/GenBank/DDBJ databases">
        <title>Roseivivax halodurans JCM 10272 Genome Sequencing.</title>
        <authorList>
            <person name="Lai Q."/>
            <person name="Li G."/>
            <person name="Shao Z."/>
        </authorList>
    </citation>
    <scope>NUCLEOTIDE SEQUENCE [LARGE SCALE GENOMIC DNA]</scope>
    <source>
        <strain evidence="2 3">JCM 10272</strain>
    </source>
</reference>
<name>X7EDR1_9RHOB</name>
<organism evidence="2 3">
    <name type="scientific">Roseivivax halodurans JCM 10272</name>
    <dbReference type="NCBI Taxonomy" id="1449350"/>
    <lineage>
        <taxon>Bacteria</taxon>
        <taxon>Pseudomonadati</taxon>
        <taxon>Pseudomonadota</taxon>
        <taxon>Alphaproteobacteria</taxon>
        <taxon>Rhodobacterales</taxon>
        <taxon>Roseobacteraceae</taxon>
        <taxon>Roseivivax</taxon>
    </lineage>
</organism>
<proteinExistence type="predicted"/>
<comment type="caution">
    <text evidence="2">The sequence shown here is derived from an EMBL/GenBank/DDBJ whole genome shotgun (WGS) entry which is preliminary data.</text>
</comment>
<evidence type="ECO:0000256" key="1">
    <source>
        <dbReference type="SAM" id="SignalP"/>
    </source>
</evidence>
<keyword evidence="3" id="KW-1185">Reference proteome</keyword>
<feature type="signal peptide" evidence="1">
    <location>
        <begin position="1"/>
        <end position="19"/>
    </location>
</feature>
<evidence type="ECO:0000313" key="2">
    <source>
        <dbReference type="EMBL" id="ETX14229.1"/>
    </source>
</evidence>
<gene>
    <name evidence="2" type="ORF">OCH239_03940</name>
</gene>
<dbReference type="eggNOG" id="ENOG5032R98">
    <property type="taxonomic scope" value="Bacteria"/>
</dbReference>